<keyword evidence="6" id="KW-0808">Transferase</keyword>
<dbReference type="OrthoDB" id="5437181at2"/>
<dbReference type="Pfam" id="PF02518">
    <property type="entry name" value="HATPase_c"/>
    <property type="match status" value="1"/>
</dbReference>
<dbReference type="NCBIfam" id="TIGR00229">
    <property type="entry name" value="sensory_box"/>
    <property type="match status" value="2"/>
</dbReference>
<dbReference type="Gene3D" id="3.40.50.2300">
    <property type="match status" value="1"/>
</dbReference>
<evidence type="ECO:0000256" key="15">
    <source>
        <dbReference type="PROSITE-ProRule" id="PRU00169"/>
    </source>
</evidence>
<evidence type="ECO:0000256" key="11">
    <source>
        <dbReference type="ARBA" id="ARBA00022989"/>
    </source>
</evidence>
<evidence type="ECO:0000259" key="21">
    <source>
        <dbReference type="PROSITE" id="PS50113"/>
    </source>
</evidence>
<evidence type="ECO:0000256" key="2">
    <source>
        <dbReference type="ARBA" id="ARBA00004651"/>
    </source>
</evidence>
<accession>A0A7M3MI32</accession>
<dbReference type="Pfam" id="PF00512">
    <property type="entry name" value="HisKA"/>
    <property type="match status" value="1"/>
</dbReference>
<dbReference type="InterPro" id="IPR013655">
    <property type="entry name" value="PAS_fold_3"/>
</dbReference>
<dbReference type="FunFam" id="3.30.565.10:FF:000010">
    <property type="entry name" value="Sensor histidine kinase RcsC"/>
    <property type="match status" value="1"/>
</dbReference>
<dbReference type="Gene3D" id="3.30.565.10">
    <property type="entry name" value="Histidine kinase-like ATPase, C-terminal domain"/>
    <property type="match status" value="1"/>
</dbReference>
<feature type="domain" description="PAC" evidence="21">
    <location>
        <begin position="580"/>
        <end position="633"/>
    </location>
</feature>
<evidence type="ECO:0000256" key="12">
    <source>
        <dbReference type="ARBA" id="ARBA00023012"/>
    </source>
</evidence>
<evidence type="ECO:0000259" key="18">
    <source>
        <dbReference type="PROSITE" id="PS50109"/>
    </source>
</evidence>
<feature type="transmembrane region" description="Helical" evidence="17">
    <location>
        <begin position="116"/>
        <end position="135"/>
    </location>
</feature>
<dbReference type="SUPFAM" id="SSF55785">
    <property type="entry name" value="PYP-like sensor domain (PAS domain)"/>
    <property type="match status" value="2"/>
</dbReference>
<comment type="caution">
    <text evidence="23">The sequence shown here is derived from an EMBL/GenBank/DDBJ whole genome shotgun (WGS) entry which is preliminary data.</text>
</comment>
<dbReference type="InterPro" id="IPR035965">
    <property type="entry name" value="PAS-like_dom_sf"/>
</dbReference>
<evidence type="ECO:0000256" key="17">
    <source>
        <dbReference type="SAM" id="Phobius"/>
    </source>
</evidence>
<feature type="transmembrane region" description="Helical" evidence="17">
    <location>
        <begin position="46"/>
        <end position="69"/>
    </location>
</feature>
<dbReference type="CDD" id="cd17546">
    <property type="entry name" value="REC_hyHK_CKI1_RcsC-like"/>
    <property type="match status" value="1"/>
</dbReference>
<comment type="subcellular location">
    <subcellularLocation>
        <location evidence="2">Cell membrane</location>
        <topology evidence="2">Multi-pass membrane protein</topology>
    </subcellularLocation>
</comment>
<dbReference type="RefSeq" id="WP_144301636.1">
    <property type="nucleotide sequence ID" value="NZ_QMIE01000002.1"/>
</dbReference>
<proteinExistence type="predicted"/>
<evidence type="ECO:0000256" key="3">
    <source>
        <dbReference type="ARBA" id="ARBA00012438"/>
    </source>
</evidence>
<evidence type="ECO:0000259" key="22">
    <source>
        <dbReference type="PROSITE" id="PS50894"/>
    </source>
</evidence>
<dbReference type="Gene3D" id="1.10.287.130">
    <property type="match status" value="1"/>
</dbReference>
<dbReference type="InterPro" id="IPR003661">
    <property type="entry name" value="HisK_dim/P_dom"/>
</dbReference>
<name>A0A7M3MI32_9BACT</name>
<dbReference type="PROSITE" id="PS50894">
    <property type="entry name" value="HPT"/>
    <property type="match status" value="1"/>
</dbReference>
<dbReference type="PROSITE" id="PS50110">
    <property type="entry name" value="RESPONSE_REGULATORY"/>
    <property type="match status" value="1"/>
</dbReference>
<dbReference type="Pfam" id="PF17159">
    <property type="entry name" value="MASE3"/>
    <property type="match status" value="1"/>
</dbReference>
<protein>
    <recommendedName>
        <fullName evidence="3">histidine kinase</fullName>
        <ecNumber evidence="3">2.7.13.3</ecNumber>
    </recommendedName>
</protein>
<dbReference type="InterPro" id="IPR008207">
    <property type="entry name" value="Sig_transdc_His_kin_Hpt_dom"/>
</dbReference>
<dbReference type="InterPro" id="IPR036097">
    <property type="entry name" value="HisK_dim/P_sf"/>
</dbReference>
<evidence type="ECO:0000256" key="8">
    <source>
        <dbReference type="ARBA" id="ARBA00022741"/>
    </source>
</evidence>
<dbReference type="SUPFAM" id="SSF55781">
    <property type="entry name" value="GAF domain-like"/>
    <property type="match status" value="1"/>
</dbReference>
<dbReference type="SMART" id="SM00065">
    <property type="entry name" value="GAF"/>
    <property type="match status" value="1"/>
</dbReference>
<feature type="transmembrane region" description="Helical" evidence="17">
    <location>
        <begin position="180"/>
        <end position="198"/>
    </location>
</feature>
<keyword evidence="5 15" id="KW-0597">Phosphoprotein</keyword>
<dbReference type="PANTHER" id="PTHR45339:SF1">
    <property type="entry name" value="HYBRID SIGNAL TRANSDUCTION HISTIDINE KINASE J"/>
    <property type="match status" value="1"/>
</dbReference>
<feature type="modified residue" description="Phosphohistidine" evidence="14">
    <location>
        <position position="1276"/>
    </location>
</feature>
<feature type="transmembrane region" description="Helical" evidence="17">
    <location>
        <begin position="142"/>
        <end position="160"/>
    </location>
</feature>
<evidence type="ECO:0000259" key="20">
    <source>
        <dbReference type="PROSITE" id="PS50112"/>
    </source>
</evidence>
<evidence type="ECO:0000313" key="24">
    <source>
        <dbReference type="Proteomes" id="UP000448292"/>
    </source>
</evidence>
<gene>
    <name evidence="23" type="ORF">DPQ33_02655</name>
</gene>
<dbReference type="SUPFAM" id="SSF55874">
    <property type="entry name" value="ATPase domain of HSP90 chaperone/DNA topoisomerase II/histidine kinase"/>
    <property type="match status" value="1"/>
</dbReference>
<dbReference type="InterPro" id="IPR003594">
    <property type="entry name" value="HATPase_dom"/>
</dbReference>
<feature type="transmembrane region" description="Helical" evidence="17">
    <location>
        <begin position="21"/>
        <end position="40"/>
    </location>
</feature>
<dbReference type="InterPro" id="IPR000700">
    <property type="entry name" value="PAS-assoc_C"/>
</dbReference>
<dbReference type="SUPFAM" id="SSF47384">
    <property type="entry name" value="Homodimeric domain of signal transducing histidine kinase"/>
    <property type="match status" value="1"/>
</dbReference>
<dbReference type="GO" id="GO:0005886">
    <property type="term" value="C:plasma membrane"/>
    <property type="evidence" value="ECO:0007669"/>
    <property type="project" value="UniProtKB-SubCell"/>
</dbReference>
<dbReference type="Gene3D" id="1.20.120.160">
    <property type="entry name" value="HPT domain"/>
    <property type="match status" value="1"/>
</dbReference>
<dbReference type="PROSITE" id="PS50109">
    <property type="entry name" value="HIS_KIN"/>
    <property type="match status" value="1"/>
</dbReference>
<dbReference type="PANTHER" id="PTHR45339">
    <property type="entry name" value="HYBRID SIGNAL TRANSDUCTION HISTIDINE KINASE J"/>
    <property type="match status" value="1"/>
</dbReference>
<keyword evidence="8" id="KW-0547">Nucleotide-binding</keyword>
<dbReference type="CDD" id="cd00082">
    <property type="entry name" value="HisKA"/>
    <property type="match status" value="1"/>
</dbReference>
<evidence type="ECO:0000256" key="5">
    <source>
        <dbReference type="ARBA" id="ARBA00022553"/>
    </source>
</evidence>
<evidence type="ECO:0000256" key="14">
    <source>
        <dbReference type="PROSITE-ProRule" id="PRU00110"/>
    </source>
</evidence>
<dbReference type="GO" id="GO:0000155">
    <property type="term" value="F:phosphorelay sensor kinase activity"/>
    <property type="evidence" value="ECO:0007669"/>
    <property type="project" value="InterPro"/>
</dbReference>
<feature type="domain" description="PAS" evidence="20">
    <location>
        <begin position="509"/>
        <end position="580"/>
    </location>
</feature>
<feature type="modified residue" description="4-aspartylphosphate" evidence="15">
    <location>
        <position position="1115"/>
    </location>
</feature>
<keyword evidence="9" id="KW-0418">Kinase</keyword>
<dbReference type="InterPro" id="IPR036890">
    <property type="entry name" value="HATPase_C_sf"/>
</dbReference>
<dbReference type="Pfam" id="PF13185">
    <property type="entry name" value="GAF_2"/>
    <property type="match status" value="1"/>
</dbReference>
<dbReference type="CDD" id="cd00130">
    <property type="entry name" value="PAS"/>
    <property type="match status" value="2"/>
</dbReference>
<keyword evidence="4" id="KW-1003">Cell membrane</keyword>
<dbReference type="Gene3D" id="3.30.450.20">
    <property type="entry name" value="PAS domain"/>
    <property type="match status" value="2"/>
</dbReference>
<dbReference type="InterPro" id="IPR011006">
    <property type="entry name" value="CheY-like_superfamily"/>
</dbReference>
<dbReference type="SMART" id="SM00387">
    <property type="entry name" value="HATPase_c"/>
    <property type="match status" value="1"/>
</dbReference>
<sequence>MHSGHTTGDLRSKSSTISYQSVILYGVAAFALFAGLYISLRHSFLLFHSVAEMLSIVVAFSISLIYWNARHIIRNTYISVVGIAFGFIALVDLLHLLSYKGMNIFVGYDADLPTQLWIAGRYMQAAALLAAPLLIRRRLNENGVFFVWLIVTTVLFMSIFGDVFPACYVEGQGQTPFKIWSEYLICAMLAGAVWVLLKRRSLFKPLVVRLLVWAIALNIVSELAFTSYIGVYDIANVLGHILKIGSSLLIYKALVETSLRDPYQVLFKELTDSEERYRELVEVLPAAMCTYDSNGAMTFYNDQAVRIWGRSPESDAAGALLPGFALRRLDGAPLPEDQAPVGLALRTGTSCRNEELIVERPDGSQAFISANVNPLHDADGKIRGAIAVFLEITERKQAEKKVGILARFPQENPNPVMRFAGNGSLLYANEPSGSLLDHWGARVGRPGPPWLHEQVKLALHQGEVLMTEIEIGNATYALSLAPVMDEGYVNIYGMDITERKKAVEELRISRADLNLAQKVAHVGSWRLDVRQNRLEWSEETYRMFGMSPGTPLSYESFLERVHPEDRALVEKRWEEALRGEPYEVEHRIVADGEVKWVRELATLEFDAHGDLVGGFGTVQDITSLKRHELQLERLAYEQSGLAEAARQLSMADSMQEITAVVCRAARRLADADGATFVLMEEDMCHYVDEDAVSPLWKGKRFARSACISGWVMENKEPAVIGNVYVDPRIPIEPYKVTFVQSLVVAPVRPEAPLAAIGVYWAERGEPRPETVQLIQSIADLASVAMQNVNLYERLRRSNRMYKEQKELAEAANNAKSEFLANMSHEIRTPLTGMLGMTDLLLDNLKGEKNIEYAQHMKLAGEALRAIIDDILDLSKIEAGKMELELVAVRLSESIGQCLALYEPMAREKDLGWRVEYPKSLPDYVLVDESKLHQVLRNLVSNAIKFTDSGEVAVLAEYLNRNGNGNGMLQISVQDTGIGIPQDRTHELYQEFTQLDSSYHKAHGGTGLGLAISKRLVELMGGDIELESEPGSGTMFTITVPAPKTDAPAHPPLDFFEASGCRSLRLLVAEDNPVNQYLVRELLDRAGCDFTLAENGAIVLERLEEDEAGYDLVLMDINMPGLDGVQTTRRIRESGKAYATIPIIALTAYAMPEERQRFMDAGMDGYLAKPFTVQQLLAVISEMPTGRIAGRPRPDEAPGTACRGGASPTVEQASVSAPEKGEDGVLDEAHLRQVFRENAEDLHELVAMLEAEHPEQLKSMRRLLQEGRHQETADMAHSIASGFGAVGLRHAAGESLRLERLLRAGDISDAVILLAALHDTVDHSFTAVKDWIRSNLG</sequence>
<evidence type="ECO:0000256" key="6">
    <source>
        <dbReference type="ARBA" id="ARBA00022679"/>
    </source>
</evidence>
<evidence type="ECO:0000256" key="9">
    <source>
        <dbReference type="ARBA" id="ARBA00022777"/>
    </source>
</evidence>
<dbReference type="InterPro" id="IPR003018">
    <property type="entry name" value="GAF"/>
</dbReference>
<dbReference type="Pfam" id="PF08447">
    <property type="entry name" value="PAS_3"/>
    <property type="match status" value="1"/>
</dbReference>
<feature type="domain" description="Response regulatory" evidence="19">
    <location>
        <begin position="1064"/>
        <end position="1183"/>
    </location>
</feature>
<evidence type="ECO:0000256" key="16">
    <source>
        <dbReference type="SAM" id="MobiDB-lite"/>
    </source>
</evidence>
<dbReference type="PROSITE" id="PS50113">
    <property type="entry name" value="PAC"/>
    <property type="match status" value="2"/>
</dbReference>
<keyword evidence="24" id="KW-1185">Reference proteome</keyword>
<dbReference type="Gene3D" id="3.30.450.40">
    <property type="match status" value="1"/>
</dbReference>
<evidence type="ECO:0000256" key="13">
    <source>
        <dbReference type="ARBA" id="ARBA00023136"/>
    </source>
</evidence>
<dbReference type="Gene3D" id="2.10.70.100">
    <property type="match status" value="1"/>
</dbReference>
<dbReference type="InterPro" id="IPR029016">
    <property type="entry name" value="GAF-like_dom_sf"/>
</dbReference>
<keyword evidence="13 17" id="KW-0472">Membrane</keyword>
<dbReference type="CDD" id="cd16922">
    <property type="entry name" value="HATPase_EvgS-ArcB-TorS-like"/>
    <property type="match status" value="1"/>
</dbReference>
<dbReference type="InterPro" id="IPR036641">
    <property type="entry name" value="HPT_dom_sf"/>
</dbReference>
<dbReference type="InterPro" id="IPR004358">
    <property type="entry name" value="Sig_transdc_His_kin-like_C"/>
</dbReference>
<evidence type="ECO:0000256" key="4">
    <source>
        <dbReference type="ARBA" id="ARBA00022475"/>
    </source>
</evidence>
<dbReference type="EMBL" id="QMIE01000002">
    <property type="protein sequence ID" value="TVM19279.1"/>
    <property type="molecule type" value="Genomic_DNA"/>
</dbReference>
<dbReference type="SMART" id="SM00388">
    <property type="entry name" value="HisKA"/>
    <property type="match status" value="1"/>
</dbReference>
<comment type="catalytic activity">
    <reaction evidence="1">
        <text>ATP + protein L-histidine = ADP + protein N-phospho-L-histidine.</text>
        <dbReference type="EC" id="2.7.13.3"/>
    </reaction>
</comment>
<dbReference type="FunFam" id="3.30.450.20:FF:000088">
    <property type="entry name" value="Sensory transduction histidine kinase"/>
    <property type="match status" value="1"/>
</dbReference>
<dbReference type="InterPro" id="IPR005467">
    <property type="entry name" value="His_kinase_dom"/>
</dbReference>
<dbReference type="EC" id="2.7.13.3" evidence="3"/>
<dbReference type="PRINTS" id="PR00344">
    <property type="entry name" value="BCTRLSENSOR"/>
</dbReference>
<dbReference type="SUPFAM" id="SSF47226">
    <property type="entry name" value="Histidine-containing phosphotransfer domain, HPT domain"/>
    <property type="match status" value="1"/>
</dbReference>
<dbReference type="InterPro" id="IPR000014">
    <property type="entry name" value="PAS"/>
</dbReference>
<evidence type="ECO:0000313" key="23">
    <source>
        <dbReference type="EMBL" id="TVM19279.1"/>
    </source>
</evidence>
<dbReference type="SMART" id="SM00086">
    <property type="entry name" value="PAC"/>
    <property type="match status" value="2"/>
</dbReference>
<dbReference type="Pfam" id="PF01627">
    <property type="entry name" value="Hpt"/>
    <property type="match status" value="1"/>
</dbReference>
<dbReference type="InterPro" id="IPR013656">
    <property type="entry name" value="PAS_4"/>
</dbReference>
<dbReference type="PROSITE" id="PS50112">
    <property type="entry name" value="PAS"/>
    <property type="match status" value="2"/>
</dbReference>
<evidence type="ECO:0000259" key="19">
    <source>
        <dbReference type="PROSITE" id="PS50110"/>
    </source>
</evidence>
<dbReference type="GO" id="GO:0005524">
    <property type="term" value="F:ATP binding"/>
    <property type="evidence" value="ECO:0007669"/>
    <property type="project" value="UniProtKB-KW"/>
</dbReference>
<feature type="transmembrane region" description="Helical" evidence="17">
    <location>
        <begin position="210"/>
        <end position="231"/>
    </location>
</feature>
<dbReference type="InterPro" id="IPR001789">
    <property type="entry name" value="Sig_transdc_resp-reg_receiver"/>
</dbReference>
<feature type="transmembrane region" description="Helical" evidence="17">
    <location>
        <begin position="76"/>
        <end position="96"/>
    </location>
</feature>
<dbReference type="Pfam" id="PF00072">
    <property type="entry name" value="Response_reg"/>
    <property type="match status" value="1"/>
</dbReference>
<keyword evidence="12" id="KW-0902">Two-component regulatory system</keyword>
<feature type="domain" description="HPt" evidence="22">
    <location>
        <begin position="1237"/>
        <end position="1330"/>
    </location>
</feature>
<dbReference type="Pfam" id="PF08448">
    <property type="entry name" value="PAS_4"/>
    <property type="match status" value="1"/>
</dbReference>
<feature type="domain" description="Histidine kinase" evidence="18">
    <location>
        <begin position="821"/>
        <end position="1043"/>
    </location>
</feature>
<feature type="domain" description="PAC" evidence="21">
    <location>
        <begin position="352"/>
        <end position="404"/>
    </location>
</feature>
<feature type="domain" description="PAS" evidence="20">
    <location>
        <begin position="273"/>
        <end position="314"/>
    </location>
</feature>
<evidence type="ECO:0000256" key="1">
    <source>
        <dbReference type="ARBA" id="ARBA00000085"/>
    </source>
</evidence>
<evidence type="ECO:0000256" key="7">
    <source>
        <dbReference type="ARBA" id="ARBA00022692"/>
    </source>
</evidence>
<keyword evidence="10" id="KW-0067">ATP-binding</keyword>
<dbReference type="InterPro" id="IPR033425">
    <property type="entry name" value="MASE3"/>
</dbReference>
<dbReference type="Proteomes" id="UP000448292">
    <property type="component" value="Unassembled WGS sequence"/>
</dbReference>
<dbReference type="SMART" id="SM00091">
    <property type="entry name" value="PAS"/>
    <property type="match status" value="2"/>
</dbReference>
<evidence type="ECO:0000256" key="10">
    <source>
        <dbReference type="ARBA" id="ARBA00022840"/>
    </source>
</evidence>
<reference evidence="23 24" key="1">
    <citation type="submission" date="2018-06" db="EMBL/GenBank/DDBJ databases">
        <title>Complete genome of Desulfovibrio indonesiensis P37SLT.</title>
        <authorList>
            <person name="Crispim J.S."/>
            <person name="Vidigal P.M.P."/>
            <person name="Silva L.C.F."/>
            <person name="Laguardia C.N."/>
            <person name="Araujo L.C."/>
            <person name="Dias R.S."/>
            <person name="Sousa M.P."/>
            <person name="Paula S.O."/>
            <person name="Silva C."/>
        </authorList>
    </citation>
    <scope>NUCLEOTIDE SEQUENCE [LARGE SCALE GENOMIC DNA]</scope>
    <source>
        <strain evidence="23 24">P37SLT</strain>
    </source>
</reference>
<keyword evidence="11 17" id="KW-1133">Transmembrane helix</keyword>
<dbReference type="SUPFAM" id="SSF52172">
    <property type="entry name" value="CheY-like"/>
    <property type="match status" value="1"/>
</dbReference>
<dbReference type="SMART" id="SM00448">
    <property type="entry name" value="REC"/>
    <property type="match status" value="1"/>
</dbReference>
<organism evidence="23 24">
    <name type="scientific">Oceanidesulfovibrio indonesiensis</name>
    <dbReference type="NCBI Taxonomy" id="54767"/>
    <lineage>
        <taxon>Bacteria</taxon>
        <taxon>Pseudomonadati</taxon>
        <taxon>Thermodesulfobacteriota</taxon>
        <taxon>Desulfovibrionia</taxon>
        <taxon>Desulfovibrionales</taxon>
        <taxon>Desulfovibrionaceae</taxon>
        <taxon>Oceanidesulfovibrio</taxon>
    </lineage>
</organism>
<dbReference type="InterPro" id="IPR001610">
    <property type="entry name" value="PAC"/>
</dbReference>
<keyword evidence="7 17" id="KW-0812">Transmembrane</keyword>
<feature type="region of interest" description="Disordered" evidence="16">
    <location>
        <begin position="1186"/>
        <end position="1220"/>
    </location>
</feature>